<keyword evidence="1" id="KW-0175">Coiled coil</keyword>
<name>A0A1V9XB74_9ACAR</name>
<dbReference type="PANTHER" id="PTHR14907:SF2">
    <property type="entry name" value="SUPPRESSOR APC DOMAIN-CONTAINING PROTEIN 2"/>
    <property type="match status" value="1"/>
</dbReference>
<organism evidence="2 3">
    <name type="scientific">Tropilaelaps mercedesae</name>
    <dbReference type="NCBI Taxonomy" id="418985"/>
    <lineage>
        <taxon>Eukaryota</taxon>
        <taxon>Metazoa</taxon>
        <taxon>Ecdysozoa</taxon>
        <taxon>Arthropoda</taxon>
        <taxon>Chelicerata</taxon>
        <taxon>Arachnida</taxon>
        <taxon>Acari</taxon>
        <taxon>Parasitiformes</taxon>
        <taxon>Mesostigmata</taxon>
        <taxon>Gamasina</taxon>
        <taxon>Dermanyssoidea</taxon>
        <taxon>Laelapidae</taxon>
        <taxon>Tropilaelaps</taxon>
    </lineage>
</organism>
<protein>
    <submittedName>
        <fullName evidence="2">Uncharacterized protein</fullName>
    </submittedName>
</protein>
<dbReference type="PANTHER" id="PTHR14907">
    <property type="entry name" value="FI14130P"/>
    <property type="match status" value="1"/>
</dbReference>
<proteinExistence type="predicted"/>
<evidence type="ECO:0000313" key="2">
    <source>
        <dbReference type="EMBL" id="OQR70643.1"/>
    </source>
</evidence>
<accession>A0A1V9XB74</accession>
<comment type="caution">
    <text evidence="2">The sequence shown here is derived from an EMBL/GenBank/DDBJ whole genome shotgun (WGS) entry which is preliminary data.</text>
</comment>
<feature type="coiled-coil region" evidence="1">
    <location>
        <begin position="69"/>
        <end position="103"/>
    </location>
</feature>
<gene>
    <name evidence="2" type="ORF">BIW11_11500</name>
</gene>
<keyword evidence="3" id="KW-1185">Reference proteome</keyword>
<dbReference type="Proteomes" id="UP000192247">
    <property type="component" value="Unassembled WGS sequence"/>
</dbReference>
<dbReference type="EMBL" id="MNPL01016833">
    <property type="protein sequence ID" value="OQR70643.1"/>
    <property type="molecule type" value="Genomic_DNA"/>
</dbReference>
<reference evidence="2 3" key="1">
    <citation type="journal article" date="2017" name="Gigascience">
        <title>Draft genome of the honey bee ectoparasitic mite, Tropilaelaps mercedesae, is shaped by the parasitic life history.</title>
        <authorList>
            <person name="Dong X."/>
            <person name="Armstrong S.D."/>
            <person name="Xia D."/>
            <person name="Makepeace B.L."/>
            <person name="Darby A.C."/>
            <person name="Kadowaki T."/>
        </authorList>
    </citation>
    <scope>NUCLEOTIDE SEQUENCE [LARGE SCALE GENOMIC DNA]</scope>
    <source>
        <strain evidence="2">Wuxi-XJTLU</strain>
    </source>
</reference>
<dbReference type="AlphaFoldDB" id="A0A1V9XB74"/>
<dbReference type="InParanoid" id="A0A1V9XB74"/>
<evidence type="ECO:0000313" key="3">
    <source>
        <dbReference type="Proteomes" id="UP000192247"/>
    </source>
</evidence>
<sequence>MARVVDVNHHLAALVESGDKASFPLHMNLALLSINSFSNINYSQFQRQQSSAHQQVANVTEIKRLREHNAKLSSELENRQGVIKQLETEKAQLLRELFATKAQQAQVQAQVQAHSQRFRGQQNAQTVPGTSLM</sequence>
<evidence type="ECO:0000256" key="1">
    <source>
        <dbReference type="SAM" id="Coils"/>
    </source>
</evidence>
<dbReference type="InterPro" id="IPR026828">
    <property type="entry name" value="SAPC2_1/2"/>
</dbReference>
<dbReference type="OrthoDB" id="10035013at2759"/>